<accession>E0E3I3</accession>
<dbReference type="Pfam" id="PF04122">
    <property type="entry name" value="CW_binding_2"/>
    <property type="match status" value="3"/>
</dbReference>
<proteinExistence type="predicted"/>
<dbReference type="STRING" id="596315.HMPREF0634_0477"/>
<feature type="signal peptide" evidence="2">
    <location>
        <begin position="1"/>
        <end position="35"/>
    </location>
</feature>
<sequence>MIKKLFKKSLKKTICLVMILSLVAVSGLSLNSALAAGYPYNVVFKGSSGDVNIAFNADNEPIGGTDNRGEPDKTGRGPGAAYFIGWSDVSNYHANKDAKFYYKYEPVSRLVDDNVSTLYPVYFSSSSATNFSKNKAYINFGMTDAETVPGSRINGTVDNNANDHNINLYYDETQNTYDIKLESSFELSKGIAHWLYTGNGFSIMTNTQRDKGSSAKGAKYTHVDLNVTIPDEVDVPDELSMTFVGSYFQPYMAFDTVTRDKFEIKEVTGADKWDITELVSNTTPNVNFTIKNPNKTRKITLRAIVRTNGYYGGKVIPDRSGKDVENEKMKMVSNTNLTISKAKALELFKAKRSANITGTVDGYVKMPEYPWYLGGDYSRPIPEINVSSPVSINYTFSSVKFDKNSAALGDTGAQDLGRSNVAYNGSLKGDSLNDGIKPALGTDGDTIADNPAAFVSNGYTYTFKEWNTRADGNGTKFDEDTLVTDPITVYAIYNKTSNGSGGGGGGGGETPTPTPDPRIPGDDRVETAINISKSEYPSADTVIVVRKDLFPDSMTATVLSKQLNAPILLTGSNKLDERVKAEIKRLGAKDVIIVGGVNSVSAGVQNELKAFDKDTVERIAGLDRYGTSVAVANRVVGISGLTHKAVIASGEVFPDALAVSPFAAKNAYPILLVKKNLVPTEVNNAFAKLSIKETYLVGGEDTISKSTEGKLPKVLERMAGKNRYETSVQIAKAKFPQSERAYMASGEVFADALVIGPVGAKYNAPILLTPSKNASKPVADYIKASKISKLIAVGGERYVPKKVMSVYNSNIN</sequence>
<dbReference type="EMBL" id="ADGQ01000057">
    <property type="protein sequence ID" value="EFM64527.1"/>
    <property type="molecule type" value="Genomic_DNA"/>
</dbReference>
<dbReference type="Gene3D" id="2.60.40.4270">
    <property type="entry name" value="Listeria-Bacteroides repeat domain"/>
    <property type="match status" value="1"/>
</dbReference>
<protein>
    <submittedName>
        <fullName evidence="3">Putative cell wall binding repeat 2</fullName>
    </submittedName>
</protein>
<name>E0E3I3_9FIRM</name>
<dbReference type="eggNOG" id="COG2247">
    <property type="taxonomic scope" value="Bacteria"/>
</dbReference>
<dbReference type="AlphaFoldDB" id="E0E3I3"/>
<comment type="caution">
    <text evidence="3">The sequence shown here is derived from an EMBL/GenBank/DDBJ whole genome shotgun (WGS) entry which is preliminary data.</text>
</comment>
<feature type="region of interest" description="Disordered" evidence="1">
    <location>
        <begin position="498"/>
        <end position="523"/>
    </location>
</feature>
<reference evidence="3 4" key="1">
    <citation type="submission" date="2010-08" db="EMBL/GenBank/DDBJ databases">
        <authorList>
            <person name="Harkins D.M."/>
            <person name="Madupu R."/>
            <person name="Durkin A.S."/>
            <person name="Torralba M."/>
            <person name="Methe B."/>
            <person name="Sutton G.G."/>
            <person name="Nelson K.E."/>
        </authorList>
    </citation>
    <scope>NUCLEOTIDE SEQUENCE [LARGE SCALE GENOMIC DNA]</scope>
    <source>
        <strain evidence="3 4">DSM 17678</strain>
    </source>
</reference>
<dbReference type="InterPro" id="IPR042229">
    <property type="entry name" value="Listeria/Bacterioides_rpt_sf"/>
</dbReference>
<dbReference type="InterPro" id="IPR051922">
    <property type="entry name" value="Bact_Sporulation_Assoc"/>
</dbReference>
<dbReference type="InterPro" id="IPR007253">
    <property type="entry name" value="Cell_wall-bd_2"/>
</dbReference>
<dbReference type="GeneID" id="84801543"/>
<keyword evidence="2" id="KW-0732">Signal</keyword>
<feature type="chain" id="PRO_5003133856" evidence="2">
    <location>
        <begin position="36"/>
        <end position="812"/>
    </location>
</feature>
<evidence type="ECO:0000256" key="1">
    <source>
        <dbReference type="SAM" id="MobiDB-lite"/>
    </source>
</evidence>
<dbReference type="PANTHER" id="PTHR30032">
    <property type="entry name" value="N-ACETYLMURAMOYL-L-ALANINE AMIDASE-RELATED"/>
    <property type="match status" value="1"/>
</dbReference>
<feature type="compositionally biased region" description="Gly residues" evidence="1">
    <location>
        <begin position="499"/>
        <end position="509"/>
    </location>
</feature>
<gene>
    <name evidence="3" type="ORF">HMPREF0634_0477</name>
</gene>
<dbReference type="OrthoDB" id="1750954at2"/>
<keyword evidence="4" id="KW-1185">Reference proteome</keyword>
<dbReference type="Gene3D" id="3.40.50.12090">
    <property type="match status" value="2"/>
</dbReference>
<evidence type="ECO:0000313" key="4">
    <source>
        <dbReference type="Proteomes" id="UP000003244"/>
    </source>
</evidence>
<evidence type="ECO:0000313" key="3">
    <source>
        <dbReference type="EMBL" id="EFM64527.1"/>
    </source>
</evidence>
<organism evidence="3 4">
    <name type="scientific">Peptostreptococcus stomatis DSM 17678</name>
    <dbReference type="NCBI Taxonomy" id="596315"/>
    <lineage>
        <taxon>Bacteria</taxon>
        <taxon>Bacillati</taxon>
        <taxon>Bacillota</taxon>
        <taxon>Clostridia</taxon>
        <taxon>Peptostreptococcales</taxon>
        <taxon>Peptostreptococcaceae</taxon>
        <taxon>Peptostreptococcus</taxon>
    </lineage>
</organism>
<dbReference type="PANTHER" id="PTHR30032:SF8">
    <property type="entry name" value="GERMINATION-SPECIFIC N-ACETYLMURAMOYL-L-ALANINE AMIDASE"/>
    <property type="match status" value="1"/>
</dbReference>
<dbReference type="Proteomes" id="UP000003244">
    <property type="component" value="Unassembled WGS sequence"/>
</dbReference>
<evidence type="ECO:0000256" key="2">
    <source>
        <dbReference type="SAM" id="SignalP"/>
    </source>
</evidence>
<dbReference type="RefSeq" id="WP_007789824.1">
    <property type="nucleotide sequence ID" value="NZ_ADGQ01000057.1"/>
</dbReference>